<dbReference type="InterPro" id="IPR003743">
    <property type="entry name" value="Zf-RING_7"/>
</dbReference>
<evidence type="ECO:0000259" key="2">
    <source>
        <dbReference type="Pfam" id="PF02591"/>
    </source>
</evidence>
<accession>A0A0S2HVY1</accession>
<feature type="domain" description="C4-type zinc ribbon" evidence="2">
    <location>
        <begin position="213"/>
        <end position="245"/>
    </location>
</feature>
<dbReference type="STRING" id="1307839.L21SP5_00519"/>
<dbReference type="AlphaFoldDB" id="A0A0S2HVY1"/>
<dbReference type="RefSeq" id="WP_057951769.1">
    <property type="nucleotide sequence ID" value="NZ_CP013118.1"/>
</dbReference>
<gene>
    <name evidence="3" type="ORF">L21SP5_00519</name>
</gene>
<proteinExistence type="predicted"/>
<evidence type="ECO:0000256" key="1">
    <source>
        <dbReference type="SAM" id="Coils"/>
    </source>
</evidence>
<name>A0A0S2HVY1_9BACT</name>
<dbReference type="KEGG" id="blq:L21SP5_00519"/>
<dbReference type="PATRIC" id="fig|1307839.3.peg.560"/>
<reference evidence="3 4" key="1">
    <citation type="submission" date="2015-11" db="EMBL/GenBank/DDBJ databases">
        <title>Description and complete genome sequence of a novel strain predominating in hypersaline microbial mats and representing a new family of the Bacteriodetes phylum.</title>
        <authorList>
            <person name="Spring S."/>
            <person name="Bunk B."/>
            <person name="Sproer C."/>
            <person name="Klenk H.-P."/>
        </authorList>
    </citation>
    <scope>NUCLEOTIDE SEQUENCE [LARGE SCALE GENOMIC DNA]</scope>
    <source>
        <strain evidence="3 4">L21-Spi-D4</strain>
    </source>
</reference>
<keyword evidence="1" id="KW-0175">Coiled coil</keyword>
<evidence type="ECO:0000313" key="3">
    <source>
        <dbReference type="EMBL" id="ALO14195.1"/>
    </source>
</evidence>
<organism evidence="3 4">
    <name type="scientific">Salinivirga cyanobacteriivorans</name>
    <dbReference type="NCBI Taxonomy" id="1307839"/>
    <lineage>
        <taxon>Bacteria</taxon>
        <taxon>Pseudomonadati</taxon>
        <taxon>Bacteroidota</taxon>
        <taxon>Bacteroidia</taxon>
        <taxon>Bacteroidales</taxon>
        <taxon>Salinivirgaceae</taxon>
        <taxon>Salinivirga</taxon>
    </lineage>
</organism>
<dbReference type="Proteomes" id="UP000064893">
    <property type="component" value="Chromosome"/>
</dbReference>
<dbReference type="Gene3D" id="1.10.287.1490">
    <property type="match status" value="1"/>
</dbReference>
<keyword evidence="4" id="KW-1185">Reference proteome</keyword>
<sequence>MAKKASKATTTDMKVEDKLKALYELQCVDNEIFKIHTLRGELPLEVQDLEDELAGLDTRIKKLEEDIDNLNKEVSHKKTEITNSEELIKKYNEQQMNVRNNREYESISKEIEFQTLEIELAEKRIKEYTGAIEQKKESIDKSKAAYEDRMKDLDAKKGELDKIIDETAKEEKKLEKRADEIAKKVEERLLNAYQRIKNNTQNRIAVASVERDACSGCFNRIPPQRQVDIQNRKKLIVCEYCGRILVDPGMTDEVNCGNKK</sequence>
<dbReference type="PANTHER" id="PTHR39082">
    <property type="entry name" value="PHOSPHOLIPASE C-BETA-2-RELATED"/>
    <property type="match status" value="1"/>
</dbReference>
<feature type="coiled-coil region" evidence="1">
    <location>
        <begin position="46"/>
        <end position="202"/>
    </location>
</feature>
<evidence type="ECO:0000313" key="4">
    <source>
        <dbReference type="Proteomes" id="UP000064893"/>
    </source>
</evidence>
<dbReference type="OrthoDB" id="9795058at2"/>
<dbReference type="PANTHER" id="PTHR39082:SF1">
    <property type="entry name" value="SCAVENGER RECEPTOR CLASS A MEMBER 3"/>
    <property type="match status" value="1"/>
</dbReference>
<dbReference type="Pfam" id="PF02591">
    <property type="entry name" value="Zn_ribbon_9"/>
    <property type="match status" value="1"/>
</dbReference>
<protein>
    <submittedName>
        <fullName evidence="3">Chromosome segregation protein SMC</fullName>
    </submittedName>
</protein>
<dbReference type="EMBL" id="CP013118">
    <property type="protein sequence ID" value="ALO14195.1"/>
    <property type="molecule type" value="Genomic_DNA"/>
</dbReference>
<dbReference type="InterPro" id="IPR052376">
    <property type="entry name" value="Oxidative_Scav/Glycosyltrans"/>
</dbReference>